<keyword evidence="1" id="KW-0255">Endonuclease</keyword>
<name>A0ABR8YLT4_9MICC</name>
<dbReference type="RefSeq" id="WP_191748854.1">
    <property type="nucleotide sequence ID" value="NZ_JACSQC010000008.1"/>
</dbReference>
<dbReference type="Proteomes" id="UP000652763">
    <property type="component" value="Unassembled WGS sequence"/>
</dbReference>
<dbReference type="EMBL" id="JACSQC010000008">
    <property type="protein sequence ID" value="MBD8045185.1"/>
    <property type="molecule type" value="Genomic_DNA"/>
</dbReference>
<evidence type="ECO:0000313" key="2">
    <source>
        <dbReference type="Proteomes" id="UP000652763"/>
    </source>
</evidence>
<proteinExistence type="predicted"/>
<organism evidence="1 2">
    <name type="scientific">Arthrobacter pullicola</name>
    <dbReference type="NCBI Taxonomy" id="2762224"/>
    <lineage>
        <taxon>Bacteria</taxon>
        <taxon>Bacillati</taxon>
        <taxon>Actinomycetota</taxon>
        <taxon>Actinomycetes</taxon>
        <taxon>Micrococcales</taxon>
        <taxon>Micrococcaceae</taxon>
        <taxon>Arthrobacter</taxon>
    </lineage>
</organism>
<reference evidence="1 2" key="1">
    <citation type="submission" date="2020-08" db="EMBL/GenBank/DDBJ databases">
        <title>A Genomic Blueprint of the Chicken Gut Microbiome.</title>
        <authorList>
            <person name="Gilroy R."/>
            <person name="Ravi A."/>
            <person name="Getino M."/>
            <person name="Pursley I."/>
            <person name="Horton D.L."/>
            <person name="Alikhan N.-F."/>
            <person name="Baker D."/>
            <person name="Gharbi K."/>
            <person name="Hall N."/>
            <person name="Watson M."/>
            <person name="Adriaenssens E.M."/>
            <person name="Foster-Nyarko E."/>
            <person name="Jarju S."/>
            <person name="Secka A."/>
            <person name="Antonio M."/>
            <person name="Oren A."/>
            <person name="Chaudhuri R."/>
            <person name="La Ragione R.M."/>
            <person name="Hildebrand F."/>
            <person name="Pallen M.J."/>
        </authorList>
    </citation>
    <scope>NUCLEOTIDE SEQUENCE [LARGE SCALE GENOMIC DNA]</scope>
    <source>
        <strain evidence="1 2">Sa2BUA2</strain>
    </source>
</reference>
<keyword evidence="1" id="KW-0540">Nuclease</keyword>
<protein>
    <submittedName>
        <fullName evidence="1">HNH endonuclease</fullName>
    </submittedName>
</protein>
<dbReference type="GO" id="GO:0004519">
    <property type="term" value="F:endonuclease activity"/>
    <property type="evidence" value="ECO:0007669"/>
    <property type="project" value="UniProtKB-KW"/>
</dbReference>
<keyword evidence="2" id="KW-1185">Reference proteome</keyword>
<evidence type="ECO:0000313" key="1">
    <source>
        <dbReference type="EMBL" id="MBD8045185.1"/>
    </source>
</evidence>
<dbReference type="InterPro" id="IPR003615">
    <property type="entry name" value="HNH_nuc"/>
</dbReference>
<comment type="caution">
    <text evidence="1">The sequence shown here is derived from an EMBL/GenBank/DDBJ whole genome shotgun (WGS) entry which is preliminary data.</text>
</comment>
<sequence length="296" mass="31713">MTAVLLGWDPVWPEAWQPDFSEAAAGAEDAGFFRVVWEISGNPGLEPGSDTWFVLPGEFAAVAGHGVVVSFPYQIADPGEGTFFTFADVDIDLLLPLGEQIPLSELLPDLPPGALDSDAGITVLDRGAGDALRAAWARLTARVPSQPTSPIPGTLPQQALRWSLASRYENDPDAVRICLVHHGPVCSACGFDFAAAFGPEGTDLMQAHHIVPPRLVHEDYELDPATDLVPLCPNCHAMAHACSPDPYTPAELRRLLEEQRGTLPSAAVDGMLLSPEAMQAQKDAARLLGTRSRRPD</sequence>
<gene>
    <name evidence="1" type="ORF">H9638_15345</name>
</gene>
<accession>A0ABR8YLT4</accession>
<dbReference type="CDD" id="cd00085">
    <property type="entry name" value="HNHc"/>
    <property type="match status" value="1"/>
</dbReference>
<keyword evidence="1" id="KW-0378">Hydrolase</keyword>